<accession>A0A4V2XXL2</accession>
<reference evidence="2 3" key="1">
    <citation type="submission" date="2019-02" db="EMBL/GenBank/DDBJ databases">
        <title>Draft genome sequences of novel Actinobacteria.</title>
        <authorList>
            <person name="Sahin N."/>
            <person name="Ay H."/>
            <person name="Saygin H."/>
        </authorList>
    </citation>
    <scope>NUCLEOTIDE SEQUENCE [LARGE SCALE GENOMIC DNA]</scope>
    <source>
        <strain evidence="2 3">KC603</strain>
    </source>
</reference>
<dbReference type="OrthoDB" id="262125at2"/>
<dbReference type="PANTHER" id="PTHR46825:SF15">
    <property type="entry name" value="BETA-LACTAMASE-RELATED DOMAIN-CONTAINING PROTEIN"/>
    <property type="match status" value="1"/>
</dbReference>
<gene>
    <name evidence="2" type="ORF">E1212_06235</name>
</gene>
<dbReference type="PANTHER" id="PTHR46825">
    <property type="entry name" value="D-ALANYL-D-ALANINE-CARBOXYPEPTIDASE/ENDOPEPTIDASE AMPH"/>
    <property type="match status" value="1"/>
</dbReference>
<comment type="caution">
    <text evidence="2">The sequence shown here is derived from an EMBL/GenBank/DDBJ whole genome shotgun (WGS) entry which is preliminary data.</text>
</comment>
<feature type="domain" description="Beta-lactamase-related" evidence="1">
    <location>
        <begin position="10"/>
        <end position="341"/>
    </location>
</feature>
<dbReference type="SUPFAM" id="SSF56601">
    <property type="entry name" value="beta-lactamase/transpeptidase-like"/>
    <property type="match status" value="1"/>
</dbReference>
<sequence length="457" mass="48724">MTMDAARLRAWLTELIGRFDVPGATLGVLRDGQIVDVAAGVLSRATLVPATPDSVFQIGSITKVWTATLIMQLVDEGRLALDTPVVDVLPGFAVADPGVTRTVTVRHLLTHTSGIDGDVFVDTGRGDDAVERYVERLADVAQTHPLDATFSYCNSGFSVAGRIVEVLTGLTWDAAIRERIAAPLGLMATVTLPEDAILHRAAVGHLGEPGRSLAPTTVWALPRSGGPAGRITARVHDVLAFARMHLAGGAAPDGTRLLSTASAAAMTEHQVDVPDPAAIGDSWGLGWIRFDWDGHRLVGHDGGTVGQRAYLRVLPERDVAVCLLTNGGDTAGMYRELFAELADVTMPAPFAPPADPPAVDLRPYVGRYSRAGFDTDVFARDGSLAMRVTVNGLLGDLLPELSREHLLVPVAEGHFATRPEGATQWEPVFFYTLADGSRYLHHGVRANPRVEAGAEPR</sequence>
<dbReference type="Pfam" id="PF00144">
    <property type="entry name" value="Beta-lactamase"/>
    <property type="match status" value="1"/>
</dbReference>
<keyword evidence="2" id="KW-0378">Hydrolase</keyword>
<keyword evidence="3" id="KW-1185">Reference proteome</keyword>
<dbReference type="InterPro" id="IPR050491">
    <property type="entry name" value="AmpC-like"/>
</dbReference>
<dbReference type="AlphaFoldDB" id="A0A4V2XXL2"/>
<name>A0A4V2XXL2_9ACTN</name>
<dbReference type="InterPro" id="IPR001466">
    <property type="entry name" value="Beta-lactam-related"/>
</dbReference>
<protein>
    <submittedName>
        <fullName evidence="2">Class A beta-lactamase-related serine hydrolase</fullName>
    </submittedName>
</protein>
<evidence type="ECO:0000259" key="1">
    <source>
        <dbReference type="Pfam" id="PF00144"/>
    </source>
</evidence>
<dbReference type="EMBL" id="SMKL01000010">
    <property type="protein sequence ID" value="TDC53265.1"/>
    <property type="molecule type" value="Genomic_DNA"/>
</dbReference>
<evidence type="ECO:0000313" key="2">
    <source>
        <dbReference type="EMBL" id="TDC53265.1"/>
    </source>
</evidence>
<dbReference type="InterPro" id="IPR012338">
    <property type="entry name" value="Beta-lactam/transpept-like"/>
</dbReference>
<organism evidence="2 3">
    <name type="scientific">Jiangella ureilytica</name>
    <dbReference type="NCBI Taxonomy" id="2530374"/>
    <lineage>
        <taxon>Bacteria</taxon>
        <taxon>Bacillati</taxon>
        <taxon>Actinomycetota</taxon>
        <taxon>Actinomycetes</taxon>
        <taxon>Jiangellales</taxon>
        <taxon>Jiangellaceae</taxon>
        <taxon>Jiangella</taxon>
    </lineage>
</organism>
<evidence type="ECO:0000313" key="3">
    <source>
        <dbReference type="Proteomes" id="UP000295621"/>
    </source>
</evidence>
<dbReference type="GO" id="GO:0016787">
    <property type="term" value="F:hydrolase activity"/>
    <property type="evidence" value="ECO:0007669"/>
    <property type="project" value="UniProtKB-KW"/>
</dbReference>
<proteinExistence type="predicted"/>
<dbReference type="RefSeq" id="WP_131980427.1">
    <property type="nucleotide sequence ID" value="NZ_SMKL01000010.1"/>
</dbReference>
<dbReference type="Proteomes" id="UP000295621">
    <property type="component" value="Unassembled WGS sequence"/>
</dbReference>
<dbReference type="Gene3D" id="3.40.710.10">
    <property type="entry name" value="DD-peptidase/beta-lactamase superfamily"/>
    <property type="match status" value="1"/>
</dbReference>